<proteinExistence type="predicted"/>
<evidence type="ECO:0000313" key="1">
    <source>
        <dbReference type="EMBL" id="MEJ7137118.1"/>
    </source>
</evidence>
<comment type="caution">
    <text evidence="1">The sequence shown here is derived from an EMBL/GenBank/DDBJ whole genome shotgun (WGS) entry which is preliminary data.</text>
</comment>
<name>A0ACC6NYS2_9BURK</name>
<accession>A0ACC6NYS2</accession>
<evidence type="ECO:0000313" key="2">
    <source>
        <dbReference type="Proteomes" id="UP001364695"/>
    </source>
</evidence>
<gene>
    <name evidence="1" type="ORF">RV045_01570</name>
</gene>
<sequence>MSDGKLILTIVLCGVCTALMRIAPMLWAQRRRSRSAPAHPALQRLSRSTGLAAIVALLASDLLPRLARSPLQQGPALAVAIAVIALVHRRFGLTPATLLGALVYGVVSTTLPR</sequence>
<organism evidence="1 2">
    <name type="scientific">Amphibiibacter pelophylacis</name>
    <dbReference type="NCBI Taxonomy" id="1799477"/>
    <lineage>
        <taxon>Bacteria</taxon>
        <taxon>Pseudomonadati</taxon>
        <taxon>Pseudomonadota</taxon>
        <taxon>Betaproteobacteria</taxon>
        <taxon>Burkholderiales</taxon>
        <taxon>Sphaerotilaceae</taxon>
        <taxon>Amphibiibacter</taxon>
    </lineage>
</organism>
<protein>
    <submittedName>
        <fullName evidence="1">AzlD domain-containing protein</fullName>
    </submittedName>
</protein>
<keyword evidence="2" id="KW-1185">Reference proteome</keyword>
<dbReference type="Proteomes" id="UP001364695">
    <property type="component" value="Unassembled WGS sequence"/>
</dbReference>
<reference evidence="1" key="1">
    <citation type="submission" date="2023-10" db="EMBL/GenBank/DDBJ databases">
        <title>Amphibacter perezi, gen. nov., sp. nov. a novel taxa of the family Comamonadaceae, class Betaproteobacteria isolated from the skin microbiota of Pelophylax perezi from different populations.</title>
        <authorList>
            <person name="Costa S."/>
            <person name="Proenca D.N."/>
            <person name="Lopes I."/>
            <person name="Morais P.V."/>
        </authorList>
    </citation>
    <scope>NUCLEOTIDE SEQUENCE</scope>
    <source>
        <strain evidence="1">SL12-8</strain>
    </source>
</reference>
<dbReference type="EMBL" id="JAWDIE010000002">
    <property type="protein sequence ID" value="MEJ7137118.1"/>
    <property type="molecule type" value="Genomic_DNA"/>
</dbReference>